<protein>
    <recommendedName>
        <fullName evidence="2">Tip attachment protein J HDII-ins2 domain-containing protein</fullName>
    </recommendedName>
</protein>
<feature type="domain" description="Tip attachment protein J HDII-ins2" evidence="2">
    <location>
        <begin position="267"/>
        <end position="389"/>
    </location>
</feature>
<dbReference type="OrthoDB" id="8641246at2"/>
<dbReference type="RefSeq" id="WP_114466967.1">
    <property type="nucleotide sequence ID" value="NZ_QPJK01000002.1"/>
</dbReference>
<dbReference type="EMBL" id="QPJK01000002">
    <property type="protein sequence ID" value="RCW73799.1"/>
    <property type="molecule type" value="Genomic_DNA"/>
</dbReference>
<keyword evidence="1" id="KW-0472">Membrane</keyword>
<dbReference type="InterPro" id="IPR055385">
    <property type="entry name" value="GpJ_HDII-ins2"/>
</dbReference>
<feature type="transmembrane region" description="Helical" evidence="1">
    <location>
        <begin position="101"/>
        <end position="122"/>
    </location>
</feature>
<keyword evidence="4" id="KW-1185">Reference proteome</keyword>
<gene>
    <name evidence="3" type="ORF">DES41_102113</name>
</gene>
<dbReference type="Proteomes" id="UP000252884">
    <property type="component" value="Unassembled WGS sequence"/>
</dbReference>
<dbReference type="InterPro" id="IPR036116">
    <property type="entry name" value="FN3_sf"/>
</dbReference>
<evidence type="ECO:0000313" key="4">
    <source>
        <dbReference type="Proteomes" id="UP000252884"/>
    </source>
</evidence>
<name>A0A368Y249_9BURK</name>
<evidence type="ECO:0000313" key="3">
    <source>
        <dbReference type="EMBL" id="RCW73799.1"/>
    </source>
</evidence>
<comment type="caution">
    <text evidence="3">The sequence shown here is derived from an EMBL/GenBank/DDBJ whole genome shotgun (WGS) entry which is preliminary data.</text>
</comment>
<evidence type="ECO:0000259" key="2">
    <source>
        <dbReference type="Pfam" id="PF24801"/>
    </source>
</evidence>
<accession>A0A368Y249</accession>
<dbReference type="SUPFAM" id="SSF49265">
    <property type="entry name" value="Fibronectin type III"/>
    <property type="match status" value="1"/>
</dbReference>
<organism evidence="3 4">
    <name type="scientific">Pseudorhodoferax soli</name>
    <dbReference type="NCBI Taxonomy" id="545864"/>
    <lineage>
        <taxon>Bacteria</taxon>
        <taxon>Pseudomonadati</taxon>
        <taxon>Pseudomonadota</taxon>
        <taxon>Betaproteobacteria</taxon>
        <taxon>Burkholderiales</taxon>
        <taxon>Comamonadaceae</taxon>
    </lineage>
</organism>
<dbReference type="Pfam" id="PF24801">
    <property type="entry name" value="FNIII-A_GpJ"/>
    <property type="match status" value="1"/>
</dbReference>
<evidence type="ECO:0000256" key="1">
    <source>
        <dbReference type="SAM" id="Phobius"/>
    </source>
</evidence>
<proteinExistence type="predicted"/>
<keyword evidence="1" id="KW-0812">Transmembrane</keyword>
<reference evidence="3 4" key="1">
    <citation type="submission" date="2018-07" db="EMBL/GenBank/DDBJ databases">
        <title>Genomic Encyclopedia of Type Strains, Phase IV (KMG-IV): sequencing the most valuable type-strain genomes for metagenomic binning, comparative biology and taxonomic classification.</title>
        <authorList>
            <person name="Goeker M."/>
        </authorList>
    </citation>
    <scope>NUCLEOTIDE SEQUENCE [LARGE SCALE GENOMIC DNA]</scope>
    <source>
        <strain evidence="3 4">DSM 21634</strain>
    </source>
</reference>
<keyword evidence="1" id="KW-1133">Transmembrane helix</keyword>
<sequence>MELNRAELAAVDGVAAELLDANGRLVITPNFATLDGQRNVPANLLPGETLEVFLERHVPGIRSGAWTVSIAGATVPQAMWARTFPKHGMLIACRATAGKQVVAIIAIAVLSYFSLGIATGIYGAAGGTFVAAGAATSIAAIQAGVMIAGSMLINKVLAPKVPSASSPAAARAIYSLNGQRNSPRPYQPPPTLWGEMRVTPDVASNAYTWFEGDEQYLSLILLGGVNVHSASELAVGDTPISGYTDVNVFYSGFPGMANQDIPLYSNADTITGAELENDGAWVVRTSSPGAIALQFDFEGQLYDIGGKGQTQTNSVPLFIETRPVGVSDWTPAPAQTLTNASADALRRTITLQVAQGQYEVRVRLGAPTWNQGEGKDQCKIGWNVLRTIQTDTTDYSDWGRIGIKIKATGQISGSLDTVRATYRARPMPIWNGSAWATATTRENGLSNPGAILLQTMRGVYANGELQFGFGLPDAQIDIEGLKAFMLHCTANGYTYDRWVTDAMSLGQFCQEVALAGMGEFSWTDGSRPTAVFVSSGQPLSGVANMANMLKASFEVSYSLSNAADGIEYQYLDRDRNWETQTLRVAAPGVTTMLNPARITGEGVTSEAHAAIMARYHLAQSLYQFKTIGYTADIEHLDYRRLSLLSISHDLTQWGYGGRLVSAQTVAGKVVLQLDETVPPMAQAFIGVRLPGYRDYRVFQVETLATASDQVTLADPWPAGLPLPGATEGDPAHDTLWCYDFKPTPGYRVRVVSMEPEADLKGARISCVPEGPEFWDYVINGNYVPAPNGSSLMANLPVASALRITRARVKVGAGWEHELSATWDVTGNYDHAQVWAAPAGQPLVLIDSNVYGTRLNWRVPSDQTWSVEVRPFDGLGRMGTIASAIFTDPSVVVGAVVGLVASVETNGVVLRWNTPQDVDSIDYASTQIRMGLAGGSWATASPVFEGKANTCNLAWLQAGTLMFYAVHVNSAGDTSEPASTGLVILPPAQPIVTGDVWIDQVELRWTPSRTTQPLQGYEVRVGPLLADAPVLTLTDAIGYVHTPATAGTYLFWVTAIDRGGNRGAPGYVELTTLPHISEAIAQLQEGLDDVLEQLDELPAYEDRWGVRVVSANGPKVGGLIFGNDGQQTDFIVLSDRFAWALPTGAGVKYPLVVGTIDGSPSFGFAGNMYIDGTIQARMVGVDQLRAEHIRSTEIEFRHLKGETVDALSVRVAVSANLLPNSTLVTTLGWLFSQGNLGADTSGHLNYPSNDWKPAGGDAFCIYQPNDWFQGQNLVAQWVTEVIPCEAGKRYQFSAPVASHRCACMLLLGFYDAAGATIAEVASNISTGMGGGAALSGYQRVFGFGTAPANAVSMRLFFRKFPTLPGSTPANSYAWLARPMLAVASPYQTVPTDYSASGQGTIIDERGIRTTALSAINPNLGLIVNGRLVSSDGKMTIDLDTRQIYMTNNGYSMHMHTGGLAMSGPSGRYFVFDMATGVMETNCKLNGSDGTFSGTLTANAINAVDTINLRGGSITSGLYARGGSFNNPQAGTVLVTRAIPMAAGSSGVNITATVNVSFFISEAAGAFLTLGIYRDRDGAQIGSSSAGQSNGGSSNSSQAIPITAFDDAPVSGSNGYSVRVISSTGTTQGVQASITLSGGQR</sequence>